<accession>A0ABW9U7L9</accession>
<name>A0ABW9U7L9_9BACL</name>
<comment type="caution">
    <text evidence="3">The sequence shown here is derived from an EMBL/GenBank/DDBJ whole genome shotgun (WGS) entry which is preliminary data.</text>
</comment>
<sequence>MLIWGWKKKSRRFARIKHKLRQIKRHKVEKEKWVRADSSPSSFFCYSNKGGVVIIVSSYVSEVQGLLPKVNQILHIQVNSIDDEESRIEYKARIADVTDSSILIEIPMNEQTGRLKKLYYGDELNTFYIAQGGVKHYFTTSVTGFREDVLRLVELHKPEPEAITQVQRRSFLRVPAELEIAVKVSDQIQFIGVTDDVGGGGISMEYDGQIPLGINTIISCWLLVPYKNGNIEHIPFNGEVVRVKQLETGKQLAMVRFVDILDRERQKLIRFCFERQMDFRKR</sequence>
<protein>
    <submittedName>
        <fullName evidence="3">Glycosyl transferase</fullName>
    </submittedName>
</protein>
<dbReference type="Pfam" id="PF07238">
    <property type="entry name" value="PilZ"/>
    <property type="match status" value="1"/>
</dbReference>
<keyword evidence="3" id="KW-0808">Transferase</keyword>
<dbReference type="Pfam" id="PF12945">
    <property type="entry name" value="PilZNR"/>
    <property type="match status" value="1"/>
</dbReference>
<evidence type="ECO:0000313" key="4">
    <source>
        <dbReference type="Proteomes" id="UP000467637"/>
    </source>
</evidence>
<feature type="domain" description="Type III secretion system flagellar brake protein YcgR PilZN" evidence="2">
    <location>
        <begin position="69"/>
        <end position="158"/>
    </location>
</feature>
<feature type="domain" description="PilZ" evidence="1">
    <location>
        <begin position="167"/>
        <end position="274"/>
    </location>
</feature>
<dbReference type="Gene3D" id="2.40.10.220">
    <property type="entry name" value="predicted glycosyltransferase like domains"/>
    <property type="match status" value="1"/>
</dbReference>
<dbReference type="InterPro" id="IPR009875">
    <property type="entry name" value="PilZ_domain"/>
</dbReference>
<organism evidence="3 4">
    <name type="scientific">Paenibacillus anseongense</name>
    <dbReference type="NCBI Taxonomy" id="2682845"/>
    <lineage>
        <taxon>Bacteria</taxon>
        <taxon>Bacillati</taxon>
        <taxon>Bacillota</taxon>
        <taxon>Bacilli</taxon>
        <taxon>Bacillales</taxon>
        <taxon>Paenibacillaceae</taxon>
        <taxon>Paenibacillus</taxon>
    </lineage>
</organism>
<reference evidence="3 4" key="1">
    <citation type="submission" date="2019-12" db="EMBL/GenBank/DDBJ databases">
        <authorList>
            <person name="Huq M.A."/>
        </authorList>
    </citation>
    <scope>NUCLEOTIDE SEQUENCE [LARGE SCALE GENOMIC DNA]</scope>
    <source>
        <strain evidence="3 4">MAH-34</strain>
    </source>
</reference>
<gene>
    <name evidence="3" type="ORF">GON05_15795</name>
</gene>
<evidence type="ECO:0000259" key="2">
    <source>
        <dbReference type="Pfam" id="PF12945"/>
    </source>
</evidence>
<dbReference type="EMBL" id="WSEM01000015">
    <property type="protein sequence ID" value="MVQ36084.1"/>
    <property type="molecule type" value="Genomic_DNA"/>
</dbReference>
<evidence type="ECO:0000313" key="3">
    <source>
        <dbReference type="EMBL" id="MVQ36084.1"/>
    </source>
</evidence>
<dbReference type="Proteomes" id="UP000467637">
    <property type="component" value="Unassembled WGS sequence"/>
</dbReference>
<evidence type="ECO:0000259" key="1">
    <source>
        <dbReference type="Pfam" id="PF07238"/>
    </source>
</evidence>
<proteinExistence type="predicted"/>
<keyword evidence="4" id="KW-1185">Reference proteome</keyword>
<dbReference type="InterPro" id="IPR009926">
    <property type="entry name" value="T3SS_YcgR_PilZN"/>
</dbReference>
<dbReference type="GO" id="GO:0016740">
    <property type="term" value="F:transferase activity"/>
    <property type="evidence" value="ECO:0007669"/>
    <property type="project" value="UniProtKB-KW"/>
</dbReference>